<dbReference type="GO" id="GO:0046872">
    <property type="term" value="F:metal ion binding"/>
    <property type="evidence" value="ECO:0007669"/>
    <property type="project" value="InterPro"/>
</dbReference>
<dbReference type="STRING" id="1136941.ACH46_08990"/>
<dbReference type="Gene3D" id="1.20.120.450">
    <property type="entry name" value="dinb family like domain"/>
    <property type="match status" value="1"/>
</dbReference>
<accession>A0A0N9NC29</accession>
<dbReference type="AlphaFoldDB" id="A0A0N9NC29"/>
<dbReference type="NCBIfam" id="TIGR03083">
    <property type="entry name" value="maleylpyruvate isomerase family mycothiol-dependent enzyme"/>
    <property type="match status" value="1"/>
</dbReference>
<dbReference type="Proteomes" id="UP000063789">
    <property type="component" value="Chromosome"/>
</dbReference>
<dbReference type="PATRIC" id="fig|1136941.3.peg.1831"/>
<gene>
    <name evidence="2" type="ORF">ACH46_08990</name>
</gene>
<dbReference type="RefSeq" id="WP_062392598.1">
    <property type="nucleotide sequence ID" value="NZ_CP011853.1"/>
</dbReference>
<organism evidence="2 3">
    <name type="scientific">Gordonia phthalatica</name>
    <dbReference type="NCBI Taxonomy" id="1136941"/>
    <lineage>
        <taxon>Bacteria</taxon>
        <taxon>Bacillati</taxon>
        <taxon>Actinomycetota</taxon>
        <taxon>Actinomycetes</taxon>
        <taxon>Mycobacteriales</taxon>
        <taxon>Gordoniaceae</taxon>
        <taxon>Gordonia</taxon>
    </lineage>
</organism>
<keyword evidence="3" id="KW-1185">Reference proteome</keyword>
<reference evidence="2 3" key="2">
    <citation type="journal article" date="2017" name="Int. J. Syst. Evol. Microbiol.">
        <title>Gordonia phthalatica sp. nov., a di-n-butyl phthalate-degrading bacterium isolated from activated sludge.</title>
        <authorList>
            <person name="Jin D."/>
            <person name="Kong X."/>
            <person name="Jia M."/>
            <person name="Yu X."/>
            <person name="Wang X."/>
            <person name="Zhuang X."/>
            <person name="Deng Y."/>
            <person name="Bai Z."/>
        </authorList>
    </citation>
    <scope>NUCLEOTIDE SEQUENCE [LARGE SCALE GENOMIC DNA]</scope>
    <source>
        <strain evidence="2 3">QH-11</strain>
    </source>
</reference>
<evidence type="ECO:0000313" key="2">
    <source>
        <dbReference type="EMBL" id="ALG84603.1"/>
    </source>
</evidence>
<protein>
    <recommendedName>
        <fullName evidence="1">Mycothiol-dependent maleylpyruvate isomerase metal-binding domain-containing protein</fullName>
    </recommendedName>
</protein>
<dbReference type="Pfam" id="PF11716">
    <property type="entry name" value="MDMPI_N"/>
    <property type="match status" value="1"/>
</dbReference>
<proteinExistence type="predicted"/>
<dbReference type="SUPFAM" id="SSF109854">
    <property type="entry name" value="DinB/YfiT-like putative metalloenzymes"/>
    <property type="match status" value="1"/>
</dbReference>
<dbReference type="KEGG" id="goq:ACH46_08990"/>
<dbReference type="InterPro" id="IPR017517">
    <property type="entry name" value="Maleyloyr_isom"/>
</dbReference>
<evidence type="ECO:0000259" key="1">
    <source>
        <dbReference type="Pfam" id="PF11716"/>
    </source>
</evidence>
<dbReference type="OrthoDB" id="3268903at2"/>
<dbReference type="InterPro" id="IPR017519">
    <property type="entry name" value="CHP03085"/>
</dbReference>
<dbReference type="NCBIfam" id="TIGR03085">
    <property type="entry name" value="TIGR03085 family metal-binding protein"/>
    <property type="match status" value="1"/>
</dbReference>
<evidence type="ECO:0000313" key="3">
    <source>
        <dbReference type="Proteomes" id="UP000063789"/>
    </source>
</evidence>
<sequence>MNLARLERAALVATMRETGPDAPTLCAGWNNRDLAVHLILRERRLDATAGIFVGALAGHTAAVSESYADRPWDELLVLLTEGPPWYSPFRAGDRFLNLAEMFVHHEDVLRGGADPEQSFDAREVSPELLRALETPLRTVGRRIMSSSPVRATMVALDGRELMRAGRGEPVTVTGSVGELLLFAFGRAPVNVEFSGSPIAIASLRSAKRAL</sequence>
<name>A0A0N9NC29_9ACTN</name>
<dbReference type="InterPro" id="IPR024344">
    <property type="entry name" value="MDMPI_metal-binding"/>
</dbReference>
<reference evidence="3" key="1">
    <citation type="submission" date="2015-06" db="EMBL/GenBank/DDBJ databases">
        <title>Complete genome sequence and metabolic analysis of phthalate degradation pathway in Gordonia sp. QH-11.</title>
        <authorList>
            <person name="Jin D."/>
            <person name="Kong X."/>
            <person name="Bai Z."/>
        </authorList>
    </citation>
    <scope>NUCLEOTIDE SEQUENCE [LARGE SCALE GENOMIC DNA]</scope>
    <source>
        <strain evidence="3">QH-11</strain>
    </source>
</reference>
<dbReference type="InterPro" id="IPR034660">
    <property type="entry name" value="DinB/YfiT-like"/>
</dbReference>
<feature type="domain" description="Mycothiol-dependent maleylpyruvate isomerase metal-binding" evidence="1">
    <location>
        <begin position="9"/>
        <end position="52"/>
    </location>
</feature>
<dbReference type="EMBL" id="CP011853">
    <property type="protein sequence ID" value="ALG84603.1"/>
    <property type="molecule type" value="Genomic_DNA"/>
</dbReference>